<sequence>MARDHARLDLYIWNDDDFCALSASAKLIYLQLVSQSNLTYAGVLNLSVKRWGRPHPDLDLAEVRAALAELDAARFVVIDQDTEELLVRSFIRNDKLYKQPNVLRGALRRAFEIESPILRAALAAELRRLPVEITGPAPLVAAEALETGTHKAPPELEAAMRVRGSARPAASARPAEAGRVGSRANPSANPSQKDQGEGSGETGEASLPLRSKKEGFPARATRDARSAAPWHARQDEADHSDDTGSARQQRRAEAARLVEFYAESVPARVGAQLVAEVIPLLREGIPGAAVGAGLAAWSTKNLPTSFLPMLVGEQMRAARVAGTDPKKRARDAAMAARFEDLRASAIAENDQHGVGLAIRQARPQHADADQLHALLDAALTSAAEGQAA</sequence>
<dbReference type="Proteomes" id="UP001597419">
    <property type="component" value="Unassembled WGS sequence"/>
</dbReference>
<feature type="compositionally biased region" description="Basic and acidic residues" evidence="1">
    <location>
        <begin position="211"/>
        <end position="225"/>
    </location>
</feature>
<evidence type="ECO:0000313" key="2">
    <source>
        <dbReference type="EMBL" id="MFD2458662.1"/>
    </source>
</evidence>
<dbReference type="RefSeq" id="WP_345387592.1">
    <property type="nucleotide sequence ID" value="NZ_BAABHG010000002.1"/>
</dbReference>
<feature type="compositionally biased region" description="Basic and acidic residues" evidence="1">
    <location>
        <begin position="232"/>
        <end position="250"/>
    </location>
</feature>
<dbReference type="EMBL" id="JBHUKU010000004">
    <property type="protein sequence ID" value="MFD2458662.1"/>
    <property type="molecule type" value="Genomic_DNA"/>
</dbReference>
<comment type="caution">
    <text evidence="2">The sequence shown here is derived from an EMBL/GenBank/DDBJ whole genome shotgun (WGS) entry which is preliminary data.</text>
</comment>
<evidence type="ECO:0000256" key="1">
    <source>
        <dbReference type="SAM" id="MobiDB-lite"/>
    </source>
</evidence>
<accession>A0ABW5GAT9</accession>
<reference evidence="3" key="1">
    <citation type="journal article" date="2019" name="Int. J. Syst. Evol. Microbiol.">
        <title>The Global Catalogue of Microorganisms (GCM) 10K type strain sequencing project: providing services to taxonomists for standard genome sequencing and annotation.</title>
        <authorList>
            <consortium name="The Broad Institute Genomics Platform"/>
            <consortium name="The Broad Institute Genome Sequencing Center for Infectious Disease"/>
            <person name="Wu L."/>
            <person name="Ma J."/>
        </authorList>
    </citation>
    <scope>NUCLEOTIDE SEQUENCE [LARGE SCALE GENOMIC DNA]</scope>
    <source>
        <strain evidence="3">CGMCC 4.7643</strain>
    </source>
</reference>
<proteinExistence type="predicted"/>
<feature type="region of interest" description="Disordered" evidence="1">
    <location>
        <begin position="161"/>
        <end position="250"/>
    </location>
</feature>
<gene>
    <name evidence="2" type="ORF">ACFSYJ_08625</name>
</gene>
<keyword evidence="3" id="KW-1185">Reference proteome</keyword>
<feature type="compositionally biased region" description="Low complexity" evidence="1">
    <location>
        <begin position="161"/>
        <end position="180"/>
    </location>
</feature>
<name>A0ABW5GAT9_9PSEU</name>
<feature type="compositionally biased region" description="Polar residues" evidence="1">
    <location>
        <begin position="184"/>
        <end position="193"/>
    </location>
</feature>
<organism evidence="2 3">
    <name type="scientific">Amycolatopsis samaneae</name>
    <dbReference type="NCBI Taxonomy" id="664691"/>
    <lineage>
        <taxon>Bacteria</taxon>
        <taxon>Bacillati</taxon>
        <taxon>Actinomycetota</taxon>
        <taxon>Actinomycetes</taxon>
        <taxon>Pseudonocardiales</taxon>
        <taxon>Pseudonocardiaceae</taxon>
        <taxon>Amycolatopsis</taxon>
    </lineage>
</organism>
<evidence type="ECO:0000313" key="3">
    <source>
        <dbReference type="Proteomes" id="UP001597419"/>
    </source>
</evidence>
<protein>
    <submittedName>
        <fullName evidence="2">Uncharacterized protein</fullName>
    </submittedName>
</protein>